<evidence type="ECO:0000313" key="4">
    <source>
        <dbReference type="EMBL" id="KAF1974806.1"/>
    </source>
</evidence>
<dbReference type="PROSITE" id="PS50263">
    <property type="entry name" value="CN_HYDROLASE"/>
    <property type="match status" value="1"/>
</dbReference>
<proteinExistence type="predicted"/>
<dbReference type="OrthoDB" id="412018at2759"/>
<protein>
    <submittedName>
        <fullName evidence="4">Carbon-nitrogen hydrolase</fullName>
    </submittedName>
</protein>
<reference evidence="4" key="1">
    <citation type="journal article" date="2020" name="Stud. Mycol.">
        <title>101 Dothideomycetes genomes: a test case for predicting lifestyles and emergence of pathogens.</title>
        <authorList>
            <person name="Haridas S."/>
            <person name="Albert R."/>
            <person name="Binder M."/>
            <person name="Bloem J."/>
            <person name="Labutti K."/>
            <person name="Salamov A."/>
            <person name="Andreopoulos B."/>
            <person name="Baker S."/>
            <person name="Barry K."/>
            <person name="Bills G."/>
            <person name="Bluhm B."/>
            <person name="Cannon C."/>
            <person name="Castanera R."/>
            <person name="Culley D."/>
            <person name="Daum C."/>
            <person name="Ezra D."/>
            <person name="Gonzalez J."/>
            <person name="Henrissat B."/>
            <person name="Kuo A."/>
            <person name="Liang C."/>
            <person name="Lipzen A."/>
            <person name="Lutzoni F."/>
            <person name="Magnuson J."/>
            <person name="Mondo S."/>
            <person name="Nolan M."/>
            <person name="Ohm R."/>
            <person name="Pangilinan J."/>
            <person name="Park H.-J."/>
            <person name="Ramirez L."/>
            <person name="Alfaro M."/>
            <person name="Sun H."/>
            <person name="Tritt A."/>
            <person name="Yoshinaga Y."/>
            <person name="Zwiers L.-H."/>
            <person name="Turgeon B."/>
            <person name="Goodwin S."/>
            <person name="Spatafora J."/>
            <person name="Crous P."/>
            <person name="Grigoriev I."/>
        </authorList>
    </citation>
    <scope>NUCLEOTIDE SEQUENCE</scope>
    <source>
        <strain evidence="4">CBS 107.79</strain>
    </source>
</reference>
<dbReference type="PANTHER" id="PTHR43674:SF16">
    <property type="entry name" value="CARBON-NITROGEN FAMILY, PUTATIVE (AFU_ORTHOLOGUE AFUA_5G02350)-RELATED"/>
    <property type="match status" value="1"/>
</dbReference>
<keyword evidence="5" id="KW-1185">Reference proteome</keyword>
<evidence type="ECO:0000259" key="3">
    <source>
        <dbReference type="PROSITE" id="PS50263"/>
    </source>
</evidence>
<dbReference type="SUPFAM" id="SSF56317">
    <property type="entry name" value="Carbon-nitrogen hydrolase"/>
    <property type="match status" value="1"/>
</dbReference>
<dbReference type="Proteomes" id="UP000800036">
    <property type="component" value="Unassembled WGS sequence"/>
</dbReference>
<dbReference type="PANTHER" id="PTHR43674">
    <property type="entry name" value="NITRILASE C965.09-RELATED"/>
    <property type="match status" value="1"/>
</dbReference>
<evidence type="ECO:0000256" key="2">
    <source>
        <dbReference type="SAM" id="MobiDB-lite"/>
    </source>
</evidence>
<feature type="domain" description="CN hydrolase" evidence="3">
    <location>
        <begin position="5"/>
        <end position="263"/>
    </location>
</feature>
<feature type="region of interest" description="Disordered" evidence="2">
    <location>
        <begin position="288"/>
        <end position="307"/>
    </location>
</feature>
<dbReference type="GO" id="GO:0016811">
    <property type="term" value="F:hydrolase activity, acting on carbon-nitrogen (but not peptide) bonds, in linear amides"/>
    <property type="evidence" value="ECO:0007669"/>
    <property type="project" value="TreeGrafter"/>
</dbReference>
<dbReference type="InterPro" id="IPR036526">
    <property type="entry name" value="C-N_Hydrolase_sf"/>
</dbReference>
<dbReference type="InterPro" id="IPR003010">
    <property type="entry name" value="C-N_Hydrolase"/>
</dbReference>
<dbReference type="EMBL" id="ML976673">
    <property type="protein sequence ID" value="KAF1974806.1"/>
    <property type="molecule type" value="Genomic_DNA"/>
</dbReference>
<dbReference type="InterPro" id="IPR050345">
    <property type="entry name" value="Aliph_Amidase/BUP"/>
</dbReference>
<dbReference type="Gene3D" id="3.60.110.10">
    <property type="entry name" value="Carbon-nitrogen hydrolase"/>
    <property type="match status" value="1"/>
</dbReference>
<dbReference type="Pfam" id="PF00795">
    <property type="entry name" value="CN_hydrolase"/>
    <property type="match status" value="1"/>
</dbReference>
<evidence type="ECO:0000313" key="5">
    <source>
        <dbReference type="Proteomes" id="UP000800036"/>
    </source>
</evidence>
<dbReference type="AlphaFoldDB" id="A0A6A5VIA6"/>
<evidence type="ECO:0000256" key="1">
    <source>
        <dbReference type="ARBA" id="ARBA00022801"/>
    </source>
</evidence>
<organism evidence="4 5">
    <name type="scientific">Bimuria novae-zelandiae CBS 107.79</name>
    <dbReference type="NCBI Taxonomy" id="1447943"/>
    <lineage>
        <taxon>Eukaryota</taxon>
        <taxon>Fungi</taxon>
        <taxon>Dikarya</taxon>
        <taxon>Ascomycota</taxon>
        <taxon>Pezizomycotina</taxon>
        <taxon>Dothideomycetes</taxon>
        <taxon>Pleosporomycetidae</taxon>
        <taxon>Pleosporales</taxon>
        <taxon>Massarineae</taxon>
        <taxon>Didymosphaeriaceae</taxon>
        <taxon>Bimuria</taxon>
    </lineage>
</organism>
<keyword evidence="1 4" id="KW-0378">Hydrolase</keyword>
<sequence>MAPICKVAVIQLYPKPLQPEHNFNKAATYIRSAAAQGAELAVLPEYHLTNWLPKDPAFAGLCKDWETYLKKYQELAKECQICIQPGTIVESHPDPSPTTSLPTLLNVAYFISHEGKILGKYVKKNLWHPEREHLTGSGRDVHEVFDTPIGKVGMLICWDLAFPEAWRELVAQGAKIVLAPTFWTLNDCNEAGLARNPCSEALFLDSMLTCRAFENTCAVVFANAGGPPGRGYAGLSQVVVPFTGPLVRMGSCSEGMSVVDIDMQVLEDAEENYQIRADLARDDWHYDYRHSNTKDNDDNGSKVKERL</sequence>
<dbReference type="CDD" id="cd07197">
    <property type="entry name" value="nitrilase"/>
    <property type="match status" value="1"/>
</dbReference>
<accession>A0A6A5VIA6</accession>
<gene>
    <name evidence="4" type="ORF">BU23DRAFT_531213</name>
</gene>
<name>A0A6A5VIA6_9PLEO</name>